<dbReference type="SUPFAM" id="SSF54285">
    <property type="entry name" value="MoaD/ThiS"/>
    <property type="match status" value="1"/>
</dbReference>
<comment type="caution">
    <text evidence="1">The sequence shown here is derived from an EMBL/GenBank/DDBJ whole genome shotgun (WGS) entry which is preliminary data.</text>
</comment>
<dbReference type="InterPro" id="IPR003749">
    <property type="entry name" value="ThiS/MoaD-like"/>
</dbReference>
<proteinExistence type="predicted"/>
<dbReference type="PANTHER" id="PTHR34472">
    <property type="entry name" value="SULFUR CARRIER PROTEIN THIS"/>
    <property type="match status" value="1"/>
</dbReference>
<evidence type="ECO:0000313" key="1">
    <source>
        <dbReference type="EMBL" id="PIT58847.1"/>
    </source>
</evidence>
<name>A0A855G513_9NEIS</name>
<reference evidence="1 2" key="1">
    <citation type="journal article" date="2017" name="MBio">
        <title>Type VI secretion-mediated competition in the bee gut microbiome.</title>
        <authorList>
            <person name="Steele M.I."/>
            <person name="Kwong W.K."/>
            <person name="Powell J.E."/>
            <person name="Whiteley M."/>
            <person name="Moran N.A."/>
        </authorList>
    </citation>
    <scope>NUCLEOTIDE SEQUENCE [LARGE SCALE GENOMIC DNA]</scope>
    <source>
        <strain evidence="1 2">HK3</strain>
    </source>
</reference>
<protein>
    <submittedName>
        <fullName evidence="1">Thiamine biosynthesis protein ThiS</fullName>
    </submittedName>
</protein>
<sequence>MDICVNDEVIAFDGSTVADLVQYLKLEAPFAVAVNTSFVARNQYSTYYLQSQDKVDIVSPVVGG</sequence>
<dbReference type="InterPro" id="IPR012675">
    <property type="entry name" value="Beta-grasp_dom_sf"/>
</dbReference>
<dbReference type="OrthoDB" id="9800283at2"/>
<gene>
    <name evidence="1" type="ORF">BHC57_11025</name>
</gene>
<dbReference type="Gene3D" id="3.10.20.30">
    <property type="match status" value="1"/>
</dbReference>
<dbReference type="AlphaFoldDB" id="A0A855G513"/>
<dbReference type="PANTHER" id="PTHR34472:SF1">
    <property type="entry name" value="SULFUR CARRIER PROTEIN THIS"/>
    <property type="match status" value="1"/>
</dbReference>
<dbReference type="Proteomes" id="UP000230463">
    <property type="component" value="Unassembled WGS sequence"/>
</dbReference>
<dbReference type="Pfam" id="PF02597">
    <property type="entry name" value="ThiS"/>
    <property type="match status" value="1"/>
</dbReference>
<dbReference type="NCBIfam" id="TIGR01683">
    <property type="entry name" value="thiS"/>
    <property type="match status" value="1"/>
</dbReference>
<dbReference type="CDD" id="cd00565">
    <property type="entry name" value="Ubl_ThiS"/>
    <property type="match status" value="1"/>
</dbReference>
<organism evidence="1 2">
    <name type="scientific">Snodgrassella alvi</name>
    <dbReference type="NCBI Taxonomy" id="1196083"/>
    <lineage>
        <taxon>Bacteria</taxon>
        <taxon>Pseudomonadati</taxon>
        <taxon>Pseudomonadota</taxon>
        <taxon>Betaproteobacteria</taxon>
        <taxon>Neisseriales</taxon>
        <taxon>Neisseriaceae</taxon>
        <taxon>Snodgrassella</taxon>
    </lineage>
</organism>
<evidence type="ECO:0000313" key="2">
    <source>
        <dbReference type="Proteomes" id="UP000230463"/>
    </source>
</evidence>
<accession>A0A855G513</accession>
<dbReference type="EMBL" id="MEIU01000068">
    <property type="protein sequence ID" value="PIT58847.1"/>
    <property type="molecule type" value="Genomic_DNA"/>
</dbReference>
<dbReference type="RefSeq" id="WP_100099263.1">
    <property type="nucleotide sequence ID" value="NZ_MDUZ01000029.1"/>
</dbReference>
<dbReference type="InterPro" id="IPR010035">
    <property type="entry name" value="Thi_S"/>
</dbReference>
<dbReference type="InterPro" id="IPR016155">
    <property type="entry name" value="Mopterin_synth/thiamin_S_b"/>
</dbReference>